<dbReference type="OrthoDB" id="6131434at2759"/>
<proteinExistence type="predicted"/>
<dbReference type="EMBL" id="KQ421460">
    <property type="protein sequence ID" value="KOF77414.1"/>
    <property type="molecule type" value="Genomic_DNA"/>
</dbReference>
<feature type="non-terminal residue" evidence="1">
    <location>
        <position position="1"/>
    </location>
</feature>
<dbReference type="AlphaFoldDB" id="A0A0L8GKL9"/>
<evidence type="ECO:0008006" key="2">
    <source>
        <dbReference type="Google" id="ProtNLM"/>
    </source>
</evidence>
<sequence length="207" mass="23860">GVLLRHGVGRMNSSGLRDPSICREFSLIITNITFQQRNFCTTTWMHPRYKDWHLIDYVITKKRNIKDVNIKLSFHNICYLSDHSLLCTKITLHLKRTRLQKSSVPKGIDVLPLKPTEKQAEFSIKLDTPLNIVDINDDIGISWKGLRDATHSASVEVLGLPLPKHQDWFSDSKTNVQQVTDKMHSSHKTWINDETSLRKENAYLKNA</sequence>
<evidence type="ECO:0000313" key="1">
    <source>
        <dbReference type="EMBL" id="KOF77414.1"/>
    </source>
</evidence>
<accession>A0A0L8GKL9</accession>
<gene>
    <name evidence="1" type="ORF">OCBIM_22032151mg</name>
</gene>
<protein>
    <recommendedName>
        <fullName evidence="2">Endonuclease/exonuclease/phosphatase domain-containing protein</fullName>
    </recommendedName>
</protein>
<organism evidence="1">
    <name type="scientific">Octopus bimaculoides</name>
    <name type="common">California two-spotted octopus</name>
    <dbReference type="NCBI Taxonomy" id="37653"/>
    <lineage>
        <taxon>Eukaryota</taxon>
        <taxon>Metazoa</taxon>
        <taxon>Spiralia</taxon>
        <taxon>Lophotrochozoa</taxon>
        <taxon>Mollusca</taxon>
        <taxon>Cephalopoda</taxon>
        <taxon>Coleoidea</taxon>
        <taxon>Octopodiformes</taxon>
        <taxon>Octopoda</taxon>
        <taxon>Incirrata</taxon>
        <taxon>Octopodidae</taxon>
        <taxon>Octopus</taxon>
    </lineage>
</organism>
<name>A0A0L8GKL9_OCTBM</name>
<reference evidence="1" key="1">
    <citation type="submission" date="2015-07" db="EMBL/GenBank/DDBJ databases">
        <title>MeaNS - Measles Nucleotide Surveillance Program.</title>
        <authorList>
            <person name="Tran T."/>
            <person name="Druce J."/>
        </authorList>
    </citation>
    <scope>NUCLEOTIDE SEQUENCE</scope>
    <source>
        <strain evidence="1">UCB-OBI-ISO-001</strain>
        <tissue evidence="1">Gonad</tissue>
    </source>
</reference>